<organism evidence="2 3">
    <name type="scientific">Wuchereria bancrofti</name>
    <dbReference type="NCBI Taxonomy" id="6293"/>
    <lineage>
        <taxon>Eukaryota</taxon>
        <taxon>Metazoa</taxon>
        <taxon>Ecdysozoa</taxon>
        <taxon>Nematoda</taxon>
        <taxon>Chromadorea</taxon>
        <taxon>Rhabditida</taxon>
        <taxon>Spirurina</taxon>
        <taxon>Spiruromorpha</taxon>
        <taxon>Filarioidea</taxon>
        <taxon>Onchocercidae</taxon>
        <taxon>Wuchereria</taxon>
    </lineage>
</organism>
<accession>A0A3P7DWQ3</accession>
<gene>
    <name evidence="2" type="ORF">WBA_LOCUS7926</name>
</gene>
<dbReference type="Proteomes" id="UP000270924">
    <property type="component" value="Unassembled WGS sequence"/>
</dbReference>
<keyword evidence="1" id="KW-0472">Membrane</keyword>
<dbReference type="EMBL" id="UYWW01006087">
    <property type="protein sequence ID" value="VDM14540.1"/>
    <property type="molecule type" value="Genomic_DNA"/>
</dbReference>
<protein>
    <submittedName>
        <fullName evidence="2">Uncharacterized protein</fullName>
    </submittedName>
</protein>
<proteinExistence type="predicted"/>
<evidence type="ECO:0000256" key="1">
    <source>
        <dbReference type="SAM" id="Phobius"/>
    </source>
</evidence>
<evidence type="ECO:0000313" key="2">
    <source>
        <dbReference type="EMBL" id="VDM14540.1"/>
    </source>
</evidence>
<name>A0A3P7DWQ3_WUCBA</name>
<dbReference type="InParanoid" id="A0A3P7DWQ3"/>
<feature type="transmembrane region" description="Helical" evidence="1">
    <location>
        <begin position="31"/>
        <end position="52"/>
    </location>
</feature>
<dbReference type="AlphaFoldDB" id="A0A3P7DWQ3"/>
<reference evidence="2 3" key="1">
    <citation type="submission" date="2018-11" db="EMBL/GenBank/DDBJ databases">
        <authorList>
            <consortium name="Pathogen Informatics"/>
        </authorList>
    </citation>
    <scope>NUCLEOTIDE SEQUENCE [LARGE SCALE GENOMIC DNA]</scope>
</reference>
<keyword evidence="3" id="KW-1185">Reference proteome</keyword>
<sequence length="53" mass="6040">MAVQLLCMLIRTISGKELVIRRTKVLKPVMLVPVLHVVLLPLVLLLELIFCFL</sequence>
<evidence type="ECO:0000313" key="3">
    <source>
        <dbReference type="Proteomes" id="UP000270924"/>
    </source>
</evidence>
<keyword evidence="1" id="KW-1133">Transmembrane helix</keyword>
<keyword evidence="1" id="KW-0812">Transmembrane</keyword>